<evidence type="ECO:0000313" key="2">
    <source>
        <dbReference type="Proteomes" id="UP000033188"/>
    </source>
</evidence>
<reference evidence="2" key="1">
    <citation type="journal article" date="2014" name="Nucleic Acids Res.">
        <title>The evolutionary dynamics of variant antigen genes in Babesia reveal a history of genomic innovation underlying host-parasite interaction.</title>
        <authorList>
            <person name="Jackson A.P."/>
            <person name="Otto T.D."/>
            <person name="Darby A."/>
            <person name="Ramaprasad A."/>
            <person name="Xia D."/>
            <person name="Echaide I.E."/>
            <person name="Farber M."/>
            <person name="Gahlot S."/>
            <person name="Gamble J."/>
            <person name="Gupta D."/>
            <person name="Gupta Y."/>
            <person name="Jackson L."/>
            <person name="Malandrin L."/>
            <person name="Malas T.B."/>
            <person name="Moussa E."/>
            <person name="Nair M."/>
            <person name="Reid A.J."/>
            <person name="Sanders M."/>
            <person name="Sharma J."/>
            <person name="Tracey A."/>
            <person name="Quail M.A."/>
            <person name="Weir W."/>
            <person name="Wastling J.M."/>
            <person name="Hall N."/>
            <person name="Willadsen P."/>
            <person name="Lingelbach K."/>
            <person name="Shiels B."/>
            <person name="Tait A."/>
            <person name="Berriman M."/>
            <person name="Allred D.R."/>
            <person name="Pain A."/>
        </authorList>
    </citation>
    <scope>NUCLEOTIDE SEQUENCE [LARGE SCALE GENOMIC DNA]</scope>
    <source>
        <strain evidence="2">Bond</strain>
    </source>
</reference>
<dbReference type="AlphaFoldDB" id="A0A061DBR3"/>
<dbReference type="KEGG" id="bbig:BBBOND_0302030"/>
<dbReference type="RefSeq" id="XP_012768485.1">
    <property type="nucleotide sequence ID" value="XM_012913031.1"/>
</dbReference>
<name>A0A061DBR3_BABBI</name>
<accession>A0A061DBR3</accession>
<organism evidence="1 2">
    <name type="scientific">Babesia bigemina</name>
    <dbReference type="NCBI Taxonomy" id="5866"/>
    <lineage>
        <taxon>Eukaryota</taxon>
        <taxon>Sar</taxon>
        <taxon>Alveolata</taxon>
        <taxon>Apicomplexa</taxon>
        <taxon>Aconoidasida</taxon>
        <taxon>Piroplasmida</taxon>
        <taxon>Babesiidae</taxon>
        <taxon>Babesia</taxon>
    </lineage>
</organism>
<sequence>MGENATINNGSGCVQLIFLTYNLLFVKRRFLNCDRTSVIQCRIAHRSVKLDTSVPRYQFARQYDNIAICCGLVAYETPRGWTCVMKQCDDLRARMAIR</sequence>
<dbReference type="GeneID" id="24564840"/>
<gene>
    <name evidence="1" type="ORF">BBBOND_0302030</name>
</gene>
<keyword evidence="2" id="KW-1185">Reference proteome</keyword>
<evidence type="ECO:0000313" key="1">
    <source>
        <dbReference type="EMBL" id="CDR96299.1"/>
    </source>
</evidence>
<dbReference type="VEuPathDB" id="PiroplasmaDB:BBBOND_0302030"/>
<proteinExistence type="predicted"/>
<dbReference type="Proteomes" id="UP000033188">
    <property type="component" value="Chromosome 3"/>
</dbReference>
<dbReference type="EMBL" id="LK391709">
    <property type="protein sequence ID" value="CDR96299.1"/>
    <property type="molecule type" value="Genomic_DNA"/>
</dbReference>
<protein>
    <submittedName>
        <fullName evidence="1">Uncharacterized protein</fullName>
    </submittedName>
</protein>